<dbReference type="Pfam" id="PF08448">
    <property type="entry name" value="PAS_4"/>
    <property type="match status" value="1"/>
</dbReference>
<accession>A0A4V3H4B0</accession>
<gene>
    <name evidence="2" type="ORF">EDC23_0826</name>
</gene>
<reference evidence="2 3" key="1">
    <citation type="submission" date="2019-03" db="EMBL/GenBank/DDBJ databases">
        <title>Genomic Encyclopedia of Type Strains, Phase IV (KMG-IV): sequencing the most valuable type-strain genomes for metagenomic binning, comparative biology and taxonomic classification.</title>
        <authorList>
            <person name="Goeker M."/>
        </authorList>
    </citation>
    <scope>NUCLEOTIDE SEQUENCE [LARGE SCALE GENOMIC DNA]</scope>
    <source>
        <strain evidence="2 3">DSM 16326</strain>
    </source>
</reference>
<dbReference type="AlphaFoldDB" id="A0A4V3H4B0"/>
<evidence type="ECO:0000313" key="2">
    <source>
        <dbReference type="EMBL" id="TDY02455.1"/>
    </source>
</evidence>
<dbReference type="RefSeq" id="WP_134081451.1">
    <property type="nucleotide sequence ID" value="NZ_SOQX01000002.1"/>
</dbReference>
<dbReference type="Proteomes" id="UP000294914">
    <property type="component" value="Unassembled WGS sequence"/>
</dbReference>
<sequence length="163" mass="18432">MNAIGYLRDRLQRLLPLVGATSPNPAELDDDTLISQDPLGRVADAFQAMLEHQRANAEALHIAYAEISEVLNTVDAAIIVTDDTMRIDMYNEQAKRLLLGDGSQVIGNNFFTWIKGCPYKASQDKLKKLIKQGQRATHTEFVIEDDYYDVTVTPHRRPEWACR</sequence>
<comment type="caution">
    <text evidence="2">The sequence shown here is derived from an EMBL/GenBank/DDBJ whole genome shotgun (WGS) entry which is preliminary data.</text>
</comment>
<evidence type="ECO:0000313" key="3">
    <source>
        <dbReference type="Proteomes" id="UP000294914"/>
    </source>
</evidence>
<dbReference type="SUPFAM" id="SSF55785">
    <property type="entry name" value="PYP-like sensor domain (PAS domain)"/>
    <property type="match status" value="1"/>
</dbReference>
<proteinExistence type="predicted"/>
<feature type="domain" description="PAS" evidence="1">
    <location>
        <begin position="63"/>
        <end position="133"/>
    </location>
</feature>
<keyword evidence="3" id="KW-1185">Reference proteome</keyword>
<dbReference type="EMBL" id="SOQX01000002">
    <property type="protein sequence ID" value="TDY02455.1"/>
    <property type="molecule type" value="Genomic_DNA"/>
</dbReference>
<evidence type="ECO:0000259" key="1">
    <source>
        <dbReference type="PROSITE" id="PS50112"/>
    </source>
</evidence>
<organism evidence="2 3">
    <name type="scientific">Thiohalophilus thiocyanatoxydans</name>
    <dbReference type="NCBI Taxonomy" id="381308"/>
    <lineage>
        <taxon>Bacteria</taxon>
        <taxon>Pseudomonadati</taxon>
        <taxon>Pseudomonadota</taxon>
        <taxon>Gammaproteobacteria</taxon>
        <taxon>Thiohalomonadales</taxon>
        <taxon>Thiohalophilaceae</taxon>
        <taxon>Thiohalophilus</taxon>
    </lineage>
</organism>
<dbReference type="OrthoDB" id="456159at2"/>
<dbReference type="InterPro" id="IPR035965">
    <property type="entry name" value="PAS-like_dom_sf"/>
</dbReference>
<dbReference type="InterPro" id="IPR013656">
    <property type="entry name" value="PAS_4"/>
</dbReference>
<dbReference type="Gene3D" id="3.30.450.20">
    <property type="entry name" value="PAS domain"/>
    <property type="match status" value="1"/>
</dbReference>
<name>A0A4V3H4B0_9GAMM</name>
<dbReference type="InterPro" id="IPR000014">
    <property type="entry name" value="PAS"/>
</dbReference>
<dbReference type="PROSITE" id="PS50112">
    <property type="entry name" value="PAS"/>
    <property type="match status" value="1"/>
</dbReference>
<protein>
    <submittedName>
        <fullName evidence="2">PAS domain-containing protein</fullName>
    </submittedName>
</protein>